<dbReference type="AlphaFoldDB" id="A0A3N4JV61"/>
<accession>A0A3N4JV61</accession>
<feature type="region of interest" description="Disordered" evidence="1">
    <location>
        <begin position="124"/>
        <end position="173"/>
    </location>
</feature>
<sequence length="173" mass="19157">MTDLGHQLEEEIAEKEVWQELTHKLQNVDLIHNATGKRKLSEARVLDGAALIKLRDAQLEKDEKRAVMALSRKAASEVSGGPRKAIIPSLPIAKPATASQVIQKTTRKKIHITEAINRIPKKLVQDSGSGSEIEEISDEEWGLPPPTKLAGKQIKPRNSKAQFKQTSQLLPDH</sequence>
<feature type="compositionally biased region" description="Polar residues" evidence="1">
    <location>
        <begin position="159"/>
        <end position="173"/>
    </location>
</feature>
<evidence type="ECO:0000313" key="3">
    <source>
        <dbReference type="Proteomes" id="UP000276215"/>
    </source>
</evidence>
<dbReference type="Proteomes" id="UP000276215">
    <property type="component" value="Unassembled WGS sequence"/>
</dbReference>
<name>A0A3N4JV61_9PEZI</name>
<protein>
    <submittedName>
        <fullName evidence="2">Uncharacterized protein</fullName>
    </submittedName>
</protein>
<evidence type="ECO:0000313" key="2">
    <source>
        <dbReference type="EMBL" id="RPB02246.1"/>
    </source>
</evidence>
<gene>
    <name evidence="2" type="ORF">L873DRAFT_1762391</name>
</gene>
<proteinExistence type="predicted"/>
<feature type="compositionally biased region" description="Acidic residues" evidence="1">
    <location>
        <begin position="132"/>
        <end position="141"/>
    </location>
</feature>
<reference evidence="2 3" key="1">
    <citation type="journal article" date="2018" name="Nat. Ecol. Evol.">
        <title>Pezizomycetes genomes reveal the molecular basis of ectomycorrhizal truffle lifestyle.</title>
        <authorList>
            <person name="Murat C."/>
            <person name="Payen T."/>
            <person name="Noel B."/>
            <person name="Kuo A."/>
            <person name="Morin E."/>
            <person name="Chen J."/>
            <person name="Kohler A."/>
            <person name="Krizsan K."/>
            <person name="Balestrini R."/>
            <person name="Da Silva C."/>
            <person name="Montanini B."/>
            <person name="Hainaut M."/>
            <person name="Levati E."/>
            <person name="Barry K.W."/>
            <person name="Belfiori B."/>
            <person name="Cichocki N."/>
            <person name="Clum A."/>
            <person name="Dockter R.B."/>
            <person name="Fauchery L."/>
            <person name="Guy J."/>
            <person name="Iotti M."/>
            <person name="Le Tacon F."/>
            <person name="Lindquist E.A."/>
            <person name="Lipzen A."/>
            <person name="Malagnac F."/>
            <person name="Mello A."/>
            <person name="Molinier V."/>
            <person name="Miyauchi S."/>
            <person name="Poulain J."/>
            <person name="Riccioni C."/>
            <person name="Rubini A."/>
            <person name="Sitrit Y."/>
            <person name="Splivallo R."/>
            <person name="Traeger S."/>
            <person name="Wang M."/>
            <person name="Zifcakova L."/>
            <person name="Wipf D."/>
            <person name="Zambonelli A."/>
            <person name="Paolocci F."/>
            <person name="Nowrousian M."/>
            <person name="Ottonello S."/>
            <person name="Baldrian P."/>
            <person name="Spatafora J.W."/>
            <person name="Henrissat B."/>
            <person name="Nagy L.G."/>
            <person name="Aury J.M."/>
            <person name="Wincker P."/>
            <person name="Grigoriev I.V."/>
            <person name="Bonfante P."/>
            <person name="Martin F.M."/>
        </authorList>
    </citation>
    <scope>NUCLEOTIDE SEQUENCE [LARGE SCALE GENOMIC DNA]</scope>
    <source>
        <strain evidence="2 3">120613-1</strain>
    </source>
</reference>
<dbReference type="OrthoDB" id="5501390at2759"/>
<organism evidence="2 3">
    <name type="scientific">Choiromyces venosus 120613-1</name>
    <dbReference type="NCBI Taxonomy" id="1336337"/>
    <lineage>
        <taxon>Eukaryota</taxon>
        <taxon>Fungi</taxon>
        <taxon>Dikarya</taxon>
        <taxon>Ascomycota</taxon>
        <taxon>Pezizomycotina</taxon>
        <taxon>Pezizomycetes</taxon>
        <taxon>Pezizales</taxon>
        <taxon>Tuberaceae</taxon>
        <taxon>Choiromyces</taxon>
    </lineage>
</organism>
<evidence type="ECO:0000256" key="1">
    <source>
        <dbReference type="SAM" id="MobiDB-lite"/>
    </source>
</evidence>
<keyword evidence="3" id="KW-1185">Reference proteome</keyword>
<feature type="non-terminal residue" evidence="2">
    <location>
        <position position="173"/>
    </location>
</feature>
<dbReference type="EMBL" id="ML120368">
    <property type="protein sequence ID" value="RPB02246.1"/>
    <property type="molecule type" value="Genomic_DNA"/>
</dbReference>